<feature type="region of interest" description="Disordered" evidence="1">
    <location>
        <begin position="899"/>
        <end position="930"/>
    </location>
</feature>
<evidence type="ECO:0000256" key="1">
    <source>
        <dbReference type="SAM" id="MobiDB-lite"/>
    </source>
</evidence>
<dbReference type="AlphaFoldDB" id="A0AAV4DTY8"/>
<evidence type="ECO:0000313" key="3">
    <source>
        <dbReference type="Proteomes" id="UP000735302"/>
    </source>
</evidence>
<proteinExistence type="predicted"/>
<comment type="caution">
    <text evidence="2">The sequence shown here is derived from an EMBL/GenBank/DDBJ whole genome shotgun (WGS) entry which is preliminary data.</text>
</comment>
<gene>
    <name evidence="2" type="ORF">PoB_007429700</name>
</gene>
<dbReference type="EMBL" id="BLXT01008345">
    <property type="protein sequence ID" value="GFO47792.1"/>
    <property type="molecule type" value="Genomic_DNA"/>
</dbReference>
<evidence type="ECO:0000313" key="2">
    <source>
        <dbReference type="EMBL" id="GFO47792.1"/>
    </source>
</evidence>
<feature type="region of interest" description="Disordered" evidence="1">
    <location>
        <begin position="469"/>
        <end position="516"/>
    </location>
</feature>
<name>A0AAV4DTY8_9GAST</name>
<protein>
    <submittedName>
        <fullName evidence="2">Craniofacial development protein 2</fullName>
    </submittedName>
</protein>
<feature type="compositionally biased region" description="Acidic residues" evidence="1">
    <location>
        <begin position="314"/>
        <end position="326"/>
    </location>
</feature>
<sequence>MTDSLNYDTQKTKQVNATTKSAVKLKLRMAGTYNYTLASLKADYHSQFLQLVQATFTNIGREYFIEIPKKDPQEEQEHPGSLYYFMIQVPVTDTAKARSIRDPDTKYYVNRPGLNITLPPNSLIVDVEKINVSAIMFRTSCRYFSGFEWRGDDRCEAQIHVVKDMYKPQSPEQYLVCICTGALPGSGTNKRVSFLLVGEFGSLQTVTPEGRFCFSDHETLSSPLISYGVSKTLASAVTSLSSPGRTHNSSTNFNLLQETGSEIWFLMSSDLEIGHVVGVTVNYDRNMCGTELYPWQLRHNDYDEVVILNNGDGKDDEGGENDDDIGRDDHKGTKLFSSSNSSVKQLLKVLGTVVLEIERMGLSLKKTECMVISKKSSNPKCNLVRKGEQMKHVSKFKYLGYLITSDGRCTSEISKRIVMAKDTFQKMKPIMANRNKSVDSIEPSFARHSIQKEDDGTFSIVEPTSLRSSLGTASEASKSPGGSVVKSETATDGMLKTSAEPKETTTEQPVKGKAKSQLLQGVSEVLVEDINKNQDDSGLDYGHENYQRNCSSSQSNVSCSLSGFTHLPRRVKNTSKKLRLNSEKDKTDLVGRENLDGEQSDICQSRSCGSQRSVSDVNVLNTDEQGLSTAALCPIRPISDDNTTVKRLEIVSFSHPTYRECTKRYNMGPSRLPQPHFSSFRFSKGASYFDKLMKNHNLISGQRFLHERSTDVHNSPDRNYSISDLTADHNRLRCLRATFKTVSADEDACLSSDTNTLSDVSHGWSETDRDTFKTRFLHGGNRMQADNGTKCLLSVTAVGKCLCCIFRFLLLITTCMSRITRYRKENSLAGIRLDELYTPPNLNRTQQEASYSMRRINTVRQECQGQNHKATRDSCCENWTINFDTNYSARDQVENREKLLKGSSVDETDTLGETPLSGPRDRKGHYKSPTERVHHSYRYEIFKFCDIASFTIVPSAIDSHIHLADGQIKSLEFLIE</sequence>
<feature type="region of interest" description="Disordered" evidence="1">
    <location>
        <begin position="310"/>
        <end position="333"/>
    </location>
</feature>
<reference evidence="2 3" key="1">
    <citation type="journal article" date="2021" name="Elife">
        <title>Chloroplast acquisition without the gene transfer in kleptoplastic sea slugs, Plakobranchus ocellatus.</title>
        <authorList>
            <person name="Maeda T."/>
            <person name="Takahashi S."/>
            <person name="Yoshida T."/>
            <person name="Shimamura S."/>
            <person name="Takaki Y."/>
            <person name="Nagai Y."/>
            <person name="Toyoda A."/>
            <person name="Suzuki Y."/>
            <person name="Arimoto A."/>
            <person name="Ishii H."/>
            <person name="Satoh N."/>
            <person name="Nishiyama T."/>
            <person name="Hasebe M."/>
            <person name="Maruyama T."/>
            <person name="Minagawa J."/>
            <person name="Obokata J."/>
            <person name="Shigenobu S."/>
        </authorList>
    </citation>
    <scope>NUCLEOTIDE SEQUENCE [LARGE SCALE GENOMIC DNA]</scope>
</reference>
<dbReference type="Proteomes" id="UP000735302">
    <property type="component" value="Unassembled WGS sequence"/>
</dbReference>
<keyword evidence="3" id="KW-1185">Reference proteome</keyword>
<organism evidence="2 3">
    <name type="scientific">Plakobranchus ocellatus</name>
    <dbReference type="NCBI Taxonomy" id="259542"/>
    <lineage>
        <taxon>Eukaryota</taxon>
        <taxon>Metazoa</taxon>
        <taxon>Spiralia</taxon>
        <taxon>Lophotrochozoa</taxon>
        <taxon>Mollusca</taxon>
        <taxon>Gastropoda</taxon>
        <taxon>Heterobranchia</taxon>
        <taxon>Euthyneura</taxon>
        <taxon>Panpulmonata</taxon>
        <taxon>Sacoglossa</taxon>
        <taxon>Placobranchoidea</taxon>
        <taxon>Plakobranchidae</taxon>
        <taxon>Plakobranchus</taxon>
    </lineage>
</organism>
<accession>A0AAV4DTY8</accession>